<dbReference type="RefSeq" id="WP_281792451.1">
    <property type="nucleotide sequence ID" value="NZ_BSDR01000001.1"/>
</dbReference>
<dbReference type="PANTHER" id="PTHR30348">
    <property type="entry name" value="UNCHARACTERIZED PROTEIN YECE"/>
    <property type="match status" value="1"/>
</dbReference>
<proteinExistence type="predicted"/>
<dbReference type="SUPFAM" id="SSF117396">
    <property type="entry name" value="TM1631-like"/>
    <property type="match status" value="1"/>
</dbReference>
<dbReference type="AlphaFoldDB" id="A0A9W6CVS5"/>
<dbReference type="InterPro" id="IPR002763">
    <property type="entry name" value="DUF72"/>
</dbReference>
<dbReference type="PANTHER" id="PTHR30348:SF4">
    <property type="entry name" value="DUF72 DOMAIN-CONTAINING PROTEIN"/>
    <property type="match status" value="1"/>
</dbReference>
<dbReference type="Proteomes" id="UP001144372">
    <property type="component" value="Unassembled WGS sequence"/>
</dbReference>
<protein>
    <recommendedName>
        <fullName evidence="3">DUF72 domain-containing protein</fullName>
    </recommendedName>
</protein>
<name>A0A9W6CVS5_9BACT</name>
<dbReference type="Gene3D" id="3.20.20.410">
    <property type="entry name" value="Protein of unknown function UPF0759"/>
    <property type="match status" value="1"/>
</dbReference>
<sequence length="345" mass="39934">MSDRQGFDFEHFYFRELHPDIFIGTASDRYLGWVGQIYSEDRYKGRISSRSKKIKGRTFQEDVLPVESVEEYFNHFRILEIDYTFYGFLLTADGEATQNFHVLSRYKSHLKEDDYLLLKVPQSIFAQKILNAGKYIANEDYLNVKAFIERFYEPALTLLGSNLKGFIFEQEYQRRGERISASELARSLDFFFNSIYPDPRYHVELRTESYLTPVVFDVLEKHGVGQVLSHWSWLPPLAKQFAKSGGRFLNAERQCIIRLMTPLGIRYEDAYAQAHPFSKLVEGMLQPEMIEETARIMWAGIEQEVTVNVIVNNRAGGNAPLIAKRIAEAFTTAKPQSGSKTEKNE</sequence>
<evidence type="ECO:0000313" key="1">
    <source>
        <dbReference type="EMBL" id="GLI33449.1"/>
    </source>
</evidence>
<organism evidence="1 2">
    <name type="scientific">Desulforhabdus amnigena</name>
    <dbReference type="NCBI Taxonomy" id="40218"/>
    <lineage>
        <taxon>Bacteria</taxon>
        <taxon>Pseudomonadati</taxon>
        <taxon>Thermodesulfobacteriota</taxon>
        <taxon>Syntrophobacteria</taxon>
        <taxon>Syntrophobacterales</taxon>
        <taxon>Syntrophobacteraceae</taxon>
        <taxon>Desulforhabdus</taxon>
    </lineage>
</organism>
<comment type="caution">
    <text evidence="1">The sequence shown here is derived from an EMBL/GenBank/DDBJ whole genome shotgun (WGS) entry which is preliminary data.</text>
</comment>
<accession>A0A9W6CVS5</accession>
<reference evidence="1" key="1">
    <citation type="submission" date="2022-12" db="EMBL/GenBank/DDBJ databases">
        <title>Reference genome sequencing for broad-spectrum identification of bacterial and archaeal isolates by mass spectrometry.</title>
        <authorList>
            <person name="Sekiguchi Y."/>
            <person name="Tourlousse D.M."/>
        </authorList>
    </citation>
    <scope>NUCLEOTIDE SEQUENCE</scope>
    <source>
        <strain evidence="1">ASRB1</strain>
    </source>
</reference>
<dbReference type="InterPro" id="IPR036520">
    <property type="entry name" value="UPF0759_sf"/>
</dbReference>
<dbReference type="Pfam" id="PF01904">
    <property type="entry name" value="DUF72"/>
    <property type="match status" value="1"/>
</dbReference>
<evidence type="ECO:0000313" key="2">
    <source>
        <dbReference type="Proteomes" id="UP001144372"/>
    </source>
</evidence>
<gene>
    <name evidence="1" type="ORF">DAMNIGENAA_08820</name>
</gene>
<keyword evidence="2" id="KW-1185">Reference proteome</keyword>
<dbReference type="EMBL" id="BSDR01000001">
    <property type="protein sequence ID" value="GLI33449.1"/>
    <property type="molecule type" value="Genomic_DNA"/>
</dbReference>
<evidence type="ECO:0008006" key="3">
    <source>
        <dbReference type="Google" id="ProtNLM"/>
    </source>
</evidence>